<evidence type="ECO:0000256" key="2">
    <source>
        <dbReference type="SAM" id="SignalP"/>
    </source>
</evidence>
<dbReference type="Gene3D" id="2.20.110.10">
    <property type="entry name" value="Histone H3 K4-specific methyltransferase SET7/9 N-terminal domain"/>
    <property type="match status" value="1"/>
</dbReference>
<feature type="domain" description="PDZ" evidence="3">
    <location>
        <begin position="504"/>
        <end position="535"/>
    </location>
</feature>
<dbReference type="InterPro" id="IPR036034">
    <property type="entry name" value="PDZ_sf"/>
</dbReference>
<proteinExistence type="predicted"/>
<dbReference type="InterPro" id="IPR001478">
    <property type="entry name" value="PDZ"/>
</dbReference>
<protein>
    <submittedName>
        <fullName evidence="4">PDZ/DHR/GLGF domain protein</fullName>
    </submittedName>
</protein>
<dbReference type="InterPro" id="IPR041489">
    <property type="entry name" value="PDZ_6"/>
</dbReference>
<feature type="compositionally biased region" description="Low complexity" evidence="1">
    <location>
        <begin position="65"/>
        <end position="74"/>
    </location>
</feature>
<organism evidence="4 5">
    <name type="scientific">Haliangium ochraceum (strain DSM 14365 / JCM 11303 / SMP-2)</name>
    <dbReference type="NCBI Taxonomy" id="502025"/>
    <lineage>
        <taxon>Bacteria</taxon>
        <taxon>Pseudomonadati</taxon>
        <taxon>Myxococcota</taxon>
        <taxon>Polyangia</taxon>
        <taxon>Haliangiales</taxon>
        <taxon>Kofleriaceae</taxon>
        <taxon>Haliangium</taxon>
    </lineage>
</organism>
<dbReference type="Pfam" id="PF17820">
    <property type="entry name" value="PDZ_6"/>
    <property type="match status" value="1"/>
</dbReference>
<gene>
    <name evidence="4" type="ordered locus">Hoch_1603</name>
</gene>
<dbReference type="PROSITE" id="PS51257">
    <property type="entry name" value="PROKAR_LIPOPROTEIN"/>
    <property type="match status" value="1"/>
</dbReference>
<dbReference type="KEGG" id="hoh:Hoch_1603"/>
<accession>D0LWQ6</accession>
<dbReference type="RefSeq" id="WP_012826761.1">
    <property type="nucleotide sequence ID" value="NC_013440.1"/>
</dbReference>
<sequence>MHVLARVSIALIVSSGFALVALAASGCNKNERTAALAAPAPAAPAPAPAASDHDAPAPASPAPAQPAAAGAGDALPPTQLELLEPGAEPRARLRFTAAQGEVGEWLLTNHVSFRSTAPAGILDDAKQSPLSVLVELRIDRVTESGDRHGAFRIGGVPPLAGTAPLEGTLVVSERGIVTAFHLDLVAETGAVLSDEARVLSELHAHIVPLPDEAIGVGARWRATRPGVLPPWHTTEVAEYELLARAGDHLRIAATSEYRLDSQQPGEWRISSLQGGARGAFDVELGHLLPRSRRQVEVAVTLQPWGDTITLEHTRELAVRSPGAWPPLPIPVAFLDTAEQGDPLLQRSQPYNPCVGLDGARTGAVSWDYPGGDQRQLTGTCAQGRTSDTWTAWHPDGAKMLEASFADGVPSGQWRQWDERGALLGRSRFRAGRGRLGYWWGNGRKRVQAQLEGGVLHGAFASWFETGAPQARGRFRDGERTGAWQVWDAQGQLVRDILLDPACGIVHSVVEGGPAAIGGLQAGDHIVAVDGVALRDRNSLSAALQAAGEGPIALRIVRGGRERSVRVRPRVQGDEPPRIGIQRACERDAGE</sequence>
<dbReference type="AlphaFoldDB" id="D0LWQ6"/>
<name>D0LWQ6_HALO1</name>
<evidence type="ECO:0000256" key="1">
    <source>
        <dbReference type="SAM" id="MobiDB-lite"/>
    </source>
</evidence>
<reference evidence="4 5" key="1">
    <citation type="journal article" date="2010" name="Stand. Genomic Sci.">
        <title>Complete genome sequence of Haliangium ochraceum type strain (SMP-2).</title>
        <authorList>
            <consortium name="US DOE Joint Genome Institute (JGI-PGF)"/>
            <person name="Ivanova N."/>
            <person name="Daum C."/>
            <person name="Lang E."/>
            <person name="Abt B."/>
            <person name="Kopitz M."/>
            <person name="Saunders E."/>
            <person name="Lapidus A."/>
            <person name="Lucas S."/>
            <person name="Glavina Del Rio T."/>
            <person name="Nolan M."/>
            <person name="Tice H."/>
            <person name="Copeland A."/>
            <person name="Cheng J.F."/>
            <person name="Chen F."/>
            <person name="Bruce D."/>
            <person name="Goodwin L."/>
            <person name="Pitluck S."/>
            <person name="Mavromatis K."/>
            <person name="Pati A."/>
            <person name="Mikhailova N."/>
            <person name="Chen A."/>
            <person name="Palaniappan K."/>
            <person name="Land M."/>
            <person name="Hauser L."/>
            <person name="Chang Y.J."/>
            <person name="Jeffries C.D."/>
            <person name="Detter J.C."/>
            <person name="Brettin T."/>
            <person name="Rohde M."/>
            <person name="Goker M."/>
            <person name="Bristow J."/>
            <person name="Markowitz V."/>
            <person name="Eisen J.A."/>
            <person name="Hugenholtz P."/>
            <person name="Kyrpides N.C."/>
            <person name="Klenk H.P."/>
        </authorList>
    </citation>
    <scope>NUCLEOTIDE SEQUENCE [LARGE SCALE GENOMIC DNA]</scope>
    <source>
        <strain evidence="5">DSM 14365 / CIP 107738 / JCM 11303 / AJ 13395 / SMP-2</strain>
    </source>
</reference>
<feature type="signal peptide" evidence="2">
    <location>
        <begin position="1"/>
        <end position="23"/>
    </location>
</feature>
<dbReference type="Gene3D" id="2.30.42.10">
    <property type="match status" value="1"/>
</dbReference>
<dbReference type="OrthoDB" id="5524741at2"/>
<evidence type="ECO:0000259" key="3">
    <source>
        <dbReference type="PROSITE" id="PS50106"/>
    </source>
</evidence>
<dbReference type="SMART" id="SM00228">
    <property type="entry name" value="PDZ"/>
    <property type="match status" value="1"/>
</dbReference>
<keyword evidence="5" id="KW-1185">Reference proteome</keyword>
<feature type="chain" id="PRO_5003010547" evidence="2">
    <location>
        <begin position="24"/>
        <end position="590"/>
    </location>
</feature>
<dbReference type="SUPFAM" id="SSF82185">
    <property type="entry name" value="Histone H3 K4-specific methyltransferase SET7/9 N-terminal domain"/>
    <property type="match status" value="1"/>
</dbReference>
<feature type="region of interest" description="Disordered" evidence="1">
    <location>
        <begin position="38"/>
        <end position="74"/>
    </location>
</feature>
<evidence type="ECO:0000313" key="4">
    <source>
        <dbReference type="EMBL" id="ACY14153.1"/>
    </source>
</evidence>
<dbReference type="eggNOG" id="COG2849">
    <property type="taxonomic scope" value="Bacteria"/>
</dbReference>
<dbReference type="STRING" id="502025.Hoch_1603"/>
<dbReference type="PROSITE" id="PS50106">
    <property type="entry name" value="PDZ"/>
    <property type="match status" value="1"/>
</dbReference>
<dbReference type="EMBL" id="CP001804">
    <property type="protein sequence ID" value="ACY14153.1"/>
    <property type="molecule type" value="Genomic_DNA"/>
</dbReference>
<dbReference type="HOGENOM" id="CLU_462143_0_0_7"/>
<dbReference type="Proteomes" id="UP000001880">
    <property type="component" value="Chromosome"/>
</dbReference>
<dbReference type="SUPFAM" id="SSF50156">
    <property type="entry name" value="PDZ domain-like"/>
    <property type="match status" value="1"/>
</dbReference>
<dbReference type="eggNOG" id="COG0750">
    <property type="taxonomic scope" value="Bacteria"/>
</dbReference>
<evidence type="ECO:0000313" key="5">
    <source>
        <dbReference type="Proteomes" id="UP000001880"/>
    </source>
</evidence>
<keyword evidence="2" id="KW-0732">Signal</keyword>